<sequence length="153" mass="16916">MPTQAGRAHSLQISSNPSELPNNFDLQTYKHGLLLHRCERRLITSGRQQKSATQSCTPWNPSPNQEIRIPLPQLEANLDWARTPLASGYDWSNLPNPLMATSDHLERIDWDNLPNPLMATSNSESYGSQTFPTSAGASTEFPDGQDGIQTIAS</sequence>
<protein>
    <submittedName>
        <fullName evidence="2">Uncharacterized protein</fullName>
    </submittedName>
</protein>
<evidence type="ECO:0000313" key="2">
    <source>
        <dbReference type="EMBL" id="KMU85654.1"/>
    </source>
</evidence>
<evidence type="ECO:0000256" key="1">
    <source>
        <dbReference type="SAM" id="MobiDB-lite"/>
    </source>
</evidence>
<dbReference type="VEuPathDB" id="FungiDB:CIHG_03694"/>
<name>A0A0J8RNU7_COCIT</name>
<evidence type="ECO:0000313" key="3">
    <source>
        <dbReference type="Proteomes" id="UP000054563"/>
    </source>
</evidence>
<feature type="compositionally biased region" description="Polar residues" evidence="1">
    <location>
        <begin position="119"/>
        <end position="137"/>
    </location>
</feature>
<gene>
    <name evidence="2" type="ORF">CIHG_03694</name>
</gene>
<dbReference type="AlphaFoldDB" id="A0A0J8RNU7"/>
<proteinExistence type="predicted"/>
<reference evidence="3" key="1">
    <citation type="journal article" date="2010" name="Genome Res.">
        <title>Population genomic sequencing of Coccidioides fungi reveals recent hybridization and transposon control.</title>
        <authorList>
            <person name="Neafsey D.E."/>
            <person name="Barker B.M."/>
            <person name="Sharpton T.J."/>
            <person name="Stajich J.E."/>
            <person name="Park D.J."/>
            <person name="Whiston E."/>
            <person name="Hung C.-Y."/>
            <person name="McMahan C."/>
            <person name="White J."/>
            <person name="Sykes S."/>
            <person name="Heiman D."/>
            <person name="Young S."/>
            <person name="Zeng Q."/>
            <person name="Abouelleil A."/>
            <person name="Aftuck L."/>
            <person name="Bessette D."/>
            <person name="Brown A."/>
            <person name="FitzGerald M."/>
            <person name="Lui A."/>
            <person name="Macdonald J.P."/>
            <person name="Priest M."/>
            <person name="Orbach M.J."/>
            <person name="Galgiani J.N."/>
            <person name="Kirkland T.N."/>
            <person name="Cole G.T."/>
            <person name="Birren B.W."/>
            <person name="Henn M.R."/>
            <person name="Taylor J.W."/>
            <person name="Rounsley S.D."/>
        </authorList>
    </citation>
    <scope>NUCLEOTIDE SEQUENCE [LARGE SCALE GENOMIC DNA]</scope>
    <source>
        <strain evidence="3">H538.4</strain>
    </source>
</reference>
<feature type="region of interest" description="Disordered" evidence="1">
    <location>
        <begin position="119"/>
        <end position="153"/>
    </location>
</feature>
<organism evidence="2 3">
    <name type="scientific">Coccidioides immitis H538.4</name>
    <dbReference type="NCBI Taxonomy" id="396776"/>
    <lineage>
        <taxon>Eukaryota</taxon>
        <taxon>Fungi</taxon>
        <taxon>Dikarya</taxon>
        <taxon>Ascomycota</taxon>
        <taxon>Pezizomycotina</taxon>
        <taxon>Eurotiomycetes</taxon>
        <taxon>Eurotiomycetidae</taxon>
        <taxon>Onygenales</taxon>
        <taxon>Onygenaceae</taxon>
        <taxon>Coccidioides</taxon>
    </lineage>
</organism>
<accession>A0A0J8RNU7</accession>
<feature type="region of interest" description="Disordered" evidence="1">
    <location>
        <begin position="1"/>
        <end position="20"/>
    </location>
</feature>
<feature type="region of interest" description="Disordered" evidence="1">
    <location>
        <begin position="45"/>
        <end position="65"/>
    </location>
</feature>
<feature type="compositionally biased region" description="Polar residues" evidence="1">
    <location>
        <begin position="11"/>
        <end position="20"/>
    </location>
</feature>
<dbReference type="Proteomes" id="UP000054563">
    <property type="component" value="Unassembled WGS sequence"/>
</dbReference>
<dbReference type="EMBL" id="DS016989">
    <property type="protein sequence ID" value="KMU85654.1"/>
    <property type="molecule type" value="Genomic_DNA"/>
</dbReference>